<comment type="caution">
    <text evidence="1">The sequence shown here is derived from an EMBL/GenBank/DDBJ whole genome shotgun (WGS) entry which is preliminary data.</text>
</comment>
<reference evidence="1" key="1">
    <citation type="journal article" date="2020" name="mSystems">
        <title>Genome- and Community-Level Interaction Insights into Carbon Utilization and Element Cycling Functions of Hydrothermarchaeota in Hydrothermal Sediment.</title>
        <authorList>
            <person name="Zhou Z."/>
            <person name="Liu Y."/>
            <person name="Xu W."/>
            <person name="Pan J."/>
            <person name="Luo Z.H."/>
            <person name="Li M."/>
        </authorList>
    </citation>
    <scope>NUCLEOTIDE SEQUENCE [LARGE SCALE GENOMIC DNA]</scope>
    <source>
        <strain evidence="1">HyVt-102</strain>
    </source>
</reference>
<evidence type="ECO:0000313" key="1">
    <source>
        <dbReference type="EMBL" id="HDI82187.1"/>
    </source>
</evidence>
<name>A0A7C0V998_UNCW3</name>
<gene>
    <name evidence="1" type="ORF">ENF18_00165</name>
</gene>
<dbReference type="Proteomes" id="UP000885847">
    <property type="component" value="Unassembled WGS sequence"/>
</dbReference>
<organism evidence="1">
    <name type="scientific">candidate division WOR-3 bacterium</name>
    <dbReference type="NCBI Taxonomy" id="2052148"/>
    <lineage>
        <taxon>Bacteria</taxon>
        <taxon>Bacteria division WOR-3</taxon>
    </lineage>
</organism>
<protein>
    <submittedName>
        <fullName evidence="1">Uncharacterized protein</fullName>
    </submittedName>
</protein>
<accession>A0A7C0V998</accession>
<dbReference type="AlphaFoldDB" id="A0A7C0V998"/>
<dbReference type="EMBL" id="DQWE01000009">
    <property type="protein sequence ID" value="HDI82187.1"/>
    <property type="molecule type" value="Genomic_DNA"/>
</dbReference>
<sequence length="166" mass="18571">MIVTLRKLSYDDLKAQLKKDDKIVIWSCNNCVKFCNGFGGRQAMASLKEKLEKDGYNVIHTELIGLSCVLDLVHLRAIEEPTKTIFEEATVIIPLACEDGYENLKYVFKKKRIIDVPLTVGLGVFSTEFGALRLTVPFENTGLEKKIEGIPLEEVAKKLNAHAGPF</sequence>
<proteinExistence type="predicted"/>